<dbReference type="AlphaFoldDB" id="A0A5A7PZC7"/>
<reference evidence="2" key="1">
    <citation type="journal article" date="2019" name="Curr. Biol.">
        <title>Genome Sequence of Striga asiatica Provides Insight into the Evolution of Plant Parasitism.</title>
        <authorList>
            <person name="Yoshida S."/>
            <person name="Kim S."/>
            <person name="Wafula E.K."/>
            <person name="Tanskanen J."/>
            <person name="Kim Y.M."/>
            <person name="Honaas L."/>
            <person name="Yang Z."/>
            <person name="Spallek T."/>
            <person name="Conn C.E."/>
            <person name="Ichihashi Y."/>
            <person name="Cheong K."/>
            <person name="Cui S."/>
            <person name="Der J.P."/>
            <person name="Gundlach H."/>
            <person name="Jiao Y."/>
            <person name="Hori C."/>
            <person name="Ishida J.K."/>
            <person name="Kasahara H."/>
            <person name="Kiba T."/>
            <person name="Kim M.S."/>
            <person name="Koo N."/>
            <person name="Laohavisit A."/>
            <person name="Lee Y.H."/>
            <person name="Lumba S."/>
            <person name="McCourt P."/>
            <person name="Mortimer J.C."/>
            <person name="Mutuku J.M."/>
            <person name="Nomura T."/>
            <person name="Sasaki-Sekimoto Y."/>
            <person name="Seto Y."/>
            <person name="Wang Y."/>
            <person name="Wakatake T."/>
            <person name="Sakakibara H."/>
            <person name="Demura T."/>
            <person name="Yamaguchi S."/>
            <person name="Yoneyama K."/>
            <person name="Manabe R.I."/>
            <person name="Nelson D.C."/>
            <person name="Schulman A.H."/>
            <person name="Timko M.P."/>
            <person name="dePamphilis C.W."/>
            <person name="Choi D."/>
            <person name="Shirasu K."/>
        </authorList>
    </citation>
    <scope>NUCLEOTIDE SEQUENCE [LARGE SCALE GENOMIC DNA]</scope>
    <source>
        <strain evidence="2">cv. UVA1</strain>
    </source>
</reference>
<dbReference type="GO" id="GO:0016301">
    <property type="term" value="F:kinase activity"/>
    <property type="evidence" value="ECO:0007669"/>
    <property type="project" value="UniProtKB-KW"/>
</dbReference>
<sequence>MSPIEHPNGKSILMGVDDRIQRGKTRASIPKEGNSTNDARSSRQSLIALSGTCNTSTIGQTKRLDESECPVVEEARDKTASDYLSLYISCSLKLSRRGASVTLFWLMNLPGRKQDQNSTILYYSSYWRPGRGARQGAISLTNWIVWIRDRHLPILLTDTFTSERIVYPLLNYRC</sequence>
<accession>A0A5A7PZC7</accession>
<evidence type="ECO:0000313" key="2">
    <source>
        <dbReference type="Proteomes" id="UP000325081"/>
    </source>
</evidence>
<keyword evidence="2" id="KW-1185">Reference proteome</keyword>
<dbReference type="EMBL" id="BKCP01005461">
    <property type="protein sequence ID" value="GER38253.1"/>
    <property type="molecule type" value="Genomic_DNA"/>
</dbReference>
<name>A0A5A7PZC7_STRAF</name>
<proteinExistence type="predicted"/>
<gene>
    <name evidence="1" type="ORF">STAS_14722</name>
</gene>
<protein>
    <submittedName>
        <fullName evidence="1">Signal transduction histidine kinase</fullName>
    </submittedName>
</protein>
<evidence type="ECO:0000313" key="1">
    <source>
        <dbReference type="EMBL" id="GER38253.1"/>
    </source>
</evidence>
<dbReference type="Proteomes" id="UP000325081">
    <property type="component" value="Unassembled WGS sequence"/>
</dbReference>
<keyword evidence="1" id="KW-0418">Kinase</keyword>
<keyword evidence="1" id="KW-0808">Transferase</keyword>
<organism evidence="1 2">
    <name type="scientific">Striga asiatica</name>
    <name type="common">Asiatic witchweed</name>
    <name type="synonym">Buchnera asiatica</name>
    <dbReference type="NCBI Taxonomy" id="4170"/>
    <lineage>
        <taxon>Eukaryota</taxon>
        <taxon>Viridiplantae</taxon>
        <taxon>Streptophyta</taxon>
        <taxon>Embryophyta</taxon>
        <taxon>Tracheophyta</taxon>
        <taxon>Spermatophyta</taxon>
        <taxon>Magnoliopsida</taxon>
        <taxon>eudicotyledons</taxon>
        <taxon>Gunneridae</taxon>
        <taxon>Pentapetalae</taxon>
        <taxon>asterids</taxon>
        <taxon>lamiids</taxon>
        <taxon>Lamiales</taxon>
        <taxon>Orobanchaceae</taxon>
        <taxon>Buchnereae</taxon>
        <taxon>Striga</taxon>
    </lineage>
</organism>
<comment type="caution">
    <text evidence="1">The sequence shown here is derived from an EMBL/GenBank/DDBJ whole genome shotgun (WGS) entry which is preliminary data.</text>
</comment>